<gene>
    <name evidence="1" type="ORF">MAR_025456</name>
</gene>
<evidence type="ECO:0000313" key="1">
    <source>
        <dbReference type="EMBL" id="WAR11276.1"/>
    </source>
</evidence>
<dbReference type="Proteomes" id="UP001164746">
    <property type="component" value="Chromosome 8"/>
</dbReference>
<proteinExistence type="predicted"/>
<organism evidence="1 2">
    <name type="scientific">Mya arenaria</name>
    <name type="common">Soft-shell clam</name>
    <dbReference type="NCBI Taxonomy" id="6604"/>
    <lineage>
        <taxon>Eukaryota</taxon>
        <taxon>Metazoa</taxon>
        <taxon>Spiralia</taxon>
        <taxon>Lophotrochozoa</taxon>
        <taxon>Mollusca</taxon>
        <taxon>Bivalvia</taxon>
        <taxon>Autobranchia</taxon>
        <taxon>Heteroconchia</taxon>
        <taxon>Euheterodonta</taxon>
        <taxon>Imparidentia</taxon>
        <taxon>Neoheterodontei</taxon>
        <taxon>Myida</taxon>
        <taxon>Myoidea</taxon>
        <taxon>Myidae</taxon>
        <taxon>Mya</taxon>
    </lineage>
</organism>
<evidence type="ECO:0000313" key="2">
    <source>
        <dbReference type="Proteomes" id="UP001164746"/>
    </source>
</evidence>
<dbReference type="Gene3D" id="2.40.160.110">
    <property type="match status" value="1"/>
</dbReference>
<feature type="non-terminal residue" evidence="1">
    <location>
        <position position="62"/>
    </location>
</feature>
<keyword evidence="2" id="KW-1185">Reference proteome</keyword>
<reference evidence="1" key="1">
    <citation type="submission" date="2022-11" db="EMBL/GenBank/DDBJ databases">
        <title>Centuries of genome instability and evolution in soft-shell clam transmissible cancer (bioRxiv).</title>
        <authorList>
            <person name="Hart S.F.M."/>
            <person name="Yonemitsu M.A."/>
            <person name="Giersch R.M."/>
            <person name="Beal B.F."/>
            <person name="Arriagada G."/>
            <person name="Davis B.W."/>
            <person name="Ostrander E.A."/>
            <person name="Goff S.P."/>
            <person name="Metzger M.J."/>
        </authorList>
    </citation>
    <scope>NUCLEOTIDE SEQUENCE</scope>
    <source>
        <strain evidence="1">MELC-2E11</strain>
        <tissue evidence="1">Siphon/mantle</tissue>
    </source>
</reference>
<protein>
    <submittedName>
        <fullName evidence="1">Uncharacterized protein</fullName>
    </submittedName>
</protein>
<sequence length="62" mass="6848">MGASENMTVKNELTFDTFKTDTLGSFACDSEESIKLGEVDFLISNLQYRGFGHTNSTDFSKA</sequence>
<dbReference type="EMBL" id="CP111019">
    <property type="protein sequence ID" value="WAR11276.1"/>
    <property type="molecule type" value="Genomic_DNA"/>
</dbReference>
<name>A0ABY7EVR4_MYAAR</name>
<accession>A0ABY7EVR4</accession>